<dbReference type="PANTHER" id="PTHR18964:SF149">
    <property type="entry name" value="BIFUNCTIONAL UDP-N-ACETYLGLUCOSAMINE 2-EPIMERASE_N-ACETYLMANNOSAMINE KINASE"/>
    <property type="match status" value="1"/>
</dbReference>
<name>A0ABV1FHK8_9FIRM</name>
<evidence type="ECO:0000256" key="1">
    <source>
        <dbReference type="ARBA" id="ARBA00006479"/>
    </source>
</evidence>
<dbReference type="RefSeq" id="WP_349164514.1">
    <property type="nucleotide sequence ID" value="NZ_JBBMFE010000006.1"/>
</dbReference>
<dbReference type="PANTHER" id="PTHR18964">
    <property type="entry name" value="ROK (REPRESSOR, ORF, KINASE) FAMILY"/>
    <property type="match status" value="1"/>
</dbReference>
<dbReference type="InterPro" id="IPR049874">
    <property type="entry name" value="ROK_cs"/>
</dbReference>
<reference evidence="2 3" key="1">
    <citation type="submission" date="2024-03" db="EMBL/GenBank/DDBJ databases">
        <title>Human intestinal bacterial collection.</title>
        <authorList>
            <person name="Pauvert C."/>
            <person name="Hitch T.C.A."/>
            <person name="Clavel T."/>
        </authorList>
    </citation>
    <scope>NUCLEOTIDE SEQUENCE [LARGE SCALE GENOMIC DNA]</scope>
    <source>
        <strain evidence="2 3">CLA-AA-H132</strain>
    </source>
</reference>
<dbReference type="SUPFAM" id="SSF53067">
    <property type="entry name" value="Actin-like ATPase domain"/>
    <property type="match status" value="1"/>
</dbReference>
<dbReference type="InterPro" id="IPR000600">
    <property type="entry name" value="ROK"/>
</dbReference>
<accession>A0ABV1FHK8</accession>
<gene>
    <name evidence="2" type="ORF">WMO29_08600</name>
</gene>
<dbReference type="PROSITE" id="PS01125">
    <property type="entry name" value="ROK"/>
    <property type="match status" value="1"/>
</dbReference>
<protein>
    <submittedName>
        <fullName evidence="2">ROK family protein</fullName>
    </submittedName>
</protein>
<evidence type="ECO:0000313" key="3">
    <source>
        <dbReference type="Proteomes" id="UP001438008"/>
    </source>
</evidence>
<organism evidence="2 3">
    <name type="scientific">Laedolimicola intestinihominis</name>
    <dbReference type="NCBI Taxonomy" id="3133166"/>
    <lineage>
        <taxon>Bacteria</taxon>
        <taxon>Bacillati</taxon>
        <taxon>Bacillota</taxon>
        <taxon>Clostridia</taxon>
        <taxon>Lachnospirales</taxon>
        <taxon>Lachnospiraceae</taxon>
        <taxon>Laedolimicola</taxon>
    </lineage>
</organism>
<sequence length="322" mass="34867">MKYYLIIDIGGTKTTSVVFNDQGEPITEFKVKKSRTYEGEDAVFQNTIELAYEVLEEAGKTKEDLAGVGVAAPGPLDYRTGLIIDVPMMGWKNFPLGDRLREEFGVPVYVENDGNLGALAEANVGVAKGEQVVLYQTISTGCGGGIAIGGEIYHGRSGFAGEFGHMTINFAGPRCGCGGSGCFELYASGTAVNQRMKRDIRSGIKSAAFESIDYDPEKVNGKILSDAAAEGDAYAIDMLRQEGYYIGVGLSNLINLLDPDVIVLAGGMAKADKYFRYSMMNEIRRHACFPFDEDRIRVSELNDKVVAYGAYVMVKKAIDGSL</sequence>
<comment type="caution">
    <text evidence="2">The sequence shown here is derived from an EMBL/GenBank/DDBJ whole genome shotgun (WGS) entry which is preliminary data.</text>
</comment>
<comment type="similarity">
    <text evidence="1">Belongs to the ROK (NagC/XylR) family.</text>
</comment>
<evidence type="ECO:0000313" key="2">
    <source>
        <dbReference type="EMBL" id="MEQ2472550.1"/>
    </source>
</evidence>
<dbReference type="InterPro" id="IPR043129">
    <property type="entry name" value="ATPase_NBD"/>
</dbReference>
<proteinExistence type="inferred from homology"/>
<dbReference type="Gene3D" id="3.30.420.40">
    <property type="match status" value="2"/>
</dbReference>
<keyword evidence="3" id="KW-1185">Reference proteome</keyword>
<dbReference type="Pfam" id="PF00480">
    <property type="entry name" value="ROK"/>
    <property type="match status" value="1"/>
</dbReference>
<dbReference type="Proteomes" id="UP001438008">
    <property type="component" value="Unassembled WGS sequence"/>
</dbReference>
<dbReference type="EMBL" id="JBBMFE010000006">
    <property type="protein sequence ID" value="MEQ2472550.1"/>
    <property type="molecule type" value="Genomic_DNA"/>
</dbReference>